<feature type="domain" description="DUF2421" evidence="8">
    <location>
        <begin position="786"/>
        <end position="994"/>
    </location>
</feature>
<feature type="transmembrane region" description="Helical" evidence="6">
    <location>
        <begin position="198"/>
        <end position="219"/>
    </location>
</feature>
<feature type="transmembrane region" description="Helical" evidence="6">
    <location>
        <begin position="701"/>
        <end position="720"/>
    </location>
</feature>
<dbReference type="Pfam" id="PF10334">
    <property type="entry name" value="BRE4"/>
    <property type="match status" value="1"/>
</dbReference>
<dbReference type="AlphaFoldDB" id="A0AAD6CIR8"/>
<keyword evidence="2 6" id="KW-0812">Transmembrane</keyword>
<feature type="compositionally biased region" description="Polar residues" evidence="5">
    <location>
        <begin position="12"/>
        <end position="22"/>
    </location>
</feature>
<feature type="transmembrane region" description="Helical" evidence="6">
    <location>
        <begin position="52"/>
        <end position="69"/>
    </location>
</feature>
<gene>
    <name evidence="11" type="ORF">N7494_010911</name>
</gene>
<name>A0AAD6CIR8_9EURO</name>
<keyword evidence="3 6" id="KW-1133">Transmembrane helix</keyword>
<comment type="caution">
    <text evidence="11">The sequence shown here is derived from an EMBL/GenBank/DDBJ whole genome shotgun (WGS) entry which is preliminary data.</text>
</comment>
<feature type="transmembrane region" description="Helical" evidence="6">
    <location>
        <begin position="1017"/>
        <end position="1036"/>
    </location>
</feature>
<dbReference type="Proteomes" id="UP001220324">
    <property type="component" value="Unassembled WGS sequence"/>
</dbReference>
<evidence type="ECO:0000256" key="1">
    <source>
        <dbReference type="ARBA" id="ARBA00004141"/>
    </source>
</evidence>
<evidence type="ECO:0008006" key="13">
    <source>
        <dbReference type="Google" id="ProtNLM"/>
    </source>
</evidence>
<evidence type="ECO:0000256" key="2">
    <source>
        <dbReference type="ARBA" id="ARBA00022692"/>
    </source>
</evidence>
<feature type="region of interest" description="Disordered" evidence="5">
    <location>
        <begin position="1127"/>
        <end position="1157"/>
    </location>
</feature>
<feature type="compositionally biased region" description="Basic and acidic residues" evidence="5">
    <location>
        <begin position="1"/>
        <end position="10"/>
    </location>
</feature>
<protein>
    <recommendedName>
        <fullName evidence="13">ER transporter 6TM N-terminal domain-containing protein</fullName>
    </recommendedName>
</protein>
<dbReference type="Pfam" id="PF13515">
    <property type="entry name" value="FUSC_2"/>
    <property type="match status" value="1"/>
</dbReference>
<feature type="compositionally biased region" description="Pro residues" evidence="5">
    <location>
        <begin position="1127"/>
        <end position="1137"/>
    </location>
</feature>
<feature type="compositionally biased region" description="Polar residues" evidence="5">
    <location>
        <begin position="1142"/>
        <end position="1151"/>
    </location>
</feature>
<feature type="domain" description="HPP transmembrane region" evidence="7">
    <location>
        <begin position="995"/>
        <end position="1118"/>
    </location>
</feature>
<evidence type="ECO:0000256" key="4">
    <source>
        <dbReference type="ARBA" id="ARBA00023136"/>
    </source>
</evidence>
<feature type="domain" description="Putative ER transporter 6TM N-terminal" evidence="9">
    <location>
        <begin position="38"/>
        <end position="484"/>
    </location>
</feature>
<comment type="subcellular location">
    <subcellularLocation>
        <location evidence="1">Membrane</location>
        <topology evidence="1">Multi-pass membrane protein</topology>
    </subcellularLocation>
</comment>
<dbReference type="PANTHER" id="PTHR37994:SF3">
    <property type="entry name" value="ER TRANSPORTER 6TM N-TERMINAL DOMAIN-CONTAINING PROTEIN"/>
    <property type="match status" value="1"/>
</dbReference>
<evidence type="ECO:0000259" key="9">
    <source>
        <dbReference type="Pfam" id="PF10337"/>
    </source>
</evidence>
<evidence type="ECO:0000313" key="12">
    <source>
        <dbReference type="Proteomes" id="UP001220324"/>
    </source>
</evidence>
<feature type="transmembrane region" description="Helical" evidence="6">
    <location>
        <begin position="727"/>
        <end position="745"/>
    </location>
</feature>
<feature type="transmembrane region" description="Helical" evidence="6">
    <location>
        <begin position="1048"/>
        <end position="1068"/>
    </location>
</feature>
<dbReference type="InterPro" id="IPR058581">
    <property type="entry name" value="TM_HPP"/>
</dbReference>
<evidence type="ECO:0000256" key="5">
    <source>
        <dbReference type="SAM" id="MobiDB-lite"/>
    </source>
</evidence>
<feature type="transmembrane region" description="Helical" evidence="6">
    <location>
        <begin position="175"/>
        <end position="191"/>
    </location>
</feature>
<dbReference type="InterPro" id="IPR018820">
    <property type="entry name" value="BRE4-related_DUF2421"/>
</dbReference>
<feature type="transmembrane region" description="Helical" evidence="6">
    <location>
        <begin position="81"/>
        <end position="108"/>
    </location>
</feature>
<reference evidence="11 12" key="1">
    <citation type="journal article" date="2023" name="IMA Fungus">
        <title>Comparative genomic study of the Penicillium genus elucidates a diverse pangenome and 15 lateral gene transfer events.</title>
        <authorList>
            <person name="Petersen C."/>
            <person name="Sorensen T."/>
            <person name="Nielsen M.R."/>
            <person name="Sondergaard T.E."/>
            <person name="Sorensen J.L."/>
            <person name="Fitzpatrick D.A."/>
            <person name="Frisvad J.C."/>
            <person name="Nielsen K.L."/>
        </authorList>
    </citation>
    <scope>NUCLEOTIDE SEQUENCE [LARGE SCALE GENOMIC DNA]</scope>
    <source>
        <strain evidence="11 12">IBT 35679</strain>
    </source>
</reference>
<dbReference type="Pfam" id="PF10337">
    <property type="entry name" value="ArAE_2_N"/>
    <property type="match status" value="1"/>
</dbReference>
<dbReference type="EMBL" id="JAQIZZ010000008">
    <property type="protein sequence ID" value="KAJ5524261.1"/>
    <property type="molecule type" value="Genomic_DNA"/>
</dbReference>
<evidence type="ECO:0000256" key="3">
    <source>
        <dbReference type="ARBA" id="ARBA00022989"/>
    </source>
</evidence>
<evidence type="ECO:0000259" key="10">
    <source>
        <dbReference type="Pfam" id="PF13515"/>
    </source>
</evidence>
<dbReference type="PANTHER" id="PTHR37994">
    <property type="entry name" value="ARAE_2_N DOMAIN-CONTAINING PROTEIN-RELATED"/>
    <property type="match status" value="1"/>
</dbReference>
<keyword evidence="4 6" id="KW-0472">Membrane</keyword>
<feature type="transmembrane region" description="Helical" evidence="6">
    <location>
        <begin position="679"/>
        <end position="695"/>
    </location>
</feature>
<feature type="domain" description="Integral membrane bound transporter" evidence="10">
    <location>
        <begin position="650"/>
        <end position="782"/>
    </location>
</feature>
<accession>A0AAD6CIR8</accession>
<dbReference type="InterPro" id="IPR018823">
    <property type="entry name" value="ArAE_2_N"/>
</dbReference>
<dbReference type="GO" id="GO:0016020">
    <property type="term" value="C:membrane"/>
    <property type="evidence" value="ECO:0007669"/>
    <property type="project" value="UniProtKB-SubCell"/>
</dbReference>
<feature type="transmembrane region" description="Helical" evidence="6">
    <location>
        <begin position="1088"/>
        <end position="1110"/>
    </location>
</feature>
<feature type="transmembrane region" description="Helical" evidence="6">
    <location>
        <begin position="765"/>
        <end position="785"/>
    </location>
</feature>
<evidence type="ECO:0000259" key="7">
    <source>
        <dbReference type="Pfam" id="PF04982"/>
    </source>
</evidence>
<proteinExistence type="predicted"/>
<feature type="transmembrane region" description="Helical" evidence="6">
    <location>
        <begin position="623"/>
        <end position="640"/>
    </location>
</feature>
<dbReference type="Pfam" id="PF04982">
    <property type="entry name" value="TM_HPP"/>
    <property type="match status" value="1"/>
</dbReference>
<sequence length="1157" mass="126523">MSAPAQKDDGPTDTSPVISAETSPPPKAPPVTKTRRKLPGWLDHFNARDLKVLFRCTVAVWVASLLVLIGPSLREIGTATFFATLVLFIVPPTGIVFIFVLGTLTLILGMATGWAWGVITMKAAQAARPAAETQARLQALGQQAYSQANATGQALAVVEQELVYSGFMLDARVTAVYYCLICLMVYLLARLRTKNPKFTLFQIFGTIIMDIFLTIGPLLPSFQGTIAKVLIEPAAIGIGIGLACSILLFPKSTSSTVLDGFEGLARLVKGPLDVTAATLFEDESPALTDLIKLKMKAIDTYKKIIPALGFLQLDFSVGRWGADDIKSLQEPMRQAALTSLSLLEFHIARIGGEERVEKLRDILVDDEHFSRDAMDEKRPRSAGMRQLMESVRLVRAFRTPEHESLQLEMFEAVRVPSEKIVPICQEAATAVAEAIHAINSSRWFGRPTKEQMDEHTAQIKLILDTLKAKRSAFASEFTESLIQTNADIFDETGRLKDLEDTTMHRVRAISLAMVFEEHLLGVAMAWEQVLEQIVALMTERQKTRLWLPKGLRYAVYWVLRKNNVAPVIANQASVADPDAVEAQSKAAQQSLRISRGYRVKKRSGLGRVITSTHHWLINADGMYALRMVIVTIALGIPAAIPSSAGFYYREKGLWALIMGQTTLVVYMSDFILSVVCRSIGTIIGGVAGLVVWYIGSGNGGGNPYGLAAALAVVFVMLMWARIFSPMALMQATIMGGATFVLVIGYSYDDTHIASYGNPGYGYNVFWRRLVLVLIGSAAALIVQLLPSPPSASRHICKSLSNTIRSQSDHYALLLSCWGKPDRVEGLVAGELAFNTAGAISALDGPIALLKLEVSSSPFDSERLGQVKSLCQELNQNLARLLYLSASLPEHFQSRLAKNSGLLDHRNIGEIMAVLGVVEQALKTGDPLPEVLPTPLLKRCFEFWQEHQAEITLTKDLIRDDDYRKFCVAVSSYLKFLAAVDDLVLVMKGTLGESHIGASAVLVFGAIESPLAQPRALIFGHFFSALIGICITKLFSLMPDQARFESLRWLAASLSTATAIVVMQLTGTTHPPAGATALLPATNDEIWELSWYFLPVVLLSSTMLMCVALLLNNLQRRYPVFWIAPSPPPKPVPAPEPEQSPKSSADASSQENSPKESV</sequence>
<organism evidence="11 12">
    <name type="scientific">Penicillium frequentans</name>
    <dbReference type="NCBI Taxonomy" id="3151616"/>
    <lineage>
        <taxon>Eukaryota</taxon>
        <taxon>Fungi</taxon>
        <taxon>Dikarya</taxon>
        <taxon>Ascomycota</taxon>
        <taxon>Pezizomycotina</taxon>
        <taxon>Eurotiomycetes</taxon>
        <taxon>Eurotiomycetidae</taxon>
        <taxon>Eurotiales</taxon>
        <taxon>Aspergillaceae</taxon>
        <taxon>Penicillium</taxon>
    </lineage>
</organism>
<evidence type="ECO:0000256" key="6">
    <source>
        <dbReference type="SAM" id="Phobius"/>
    </source>
</evidence>
<dbReference type="InterPro" id="IPR049453">
    <property type="entry name" value="Memb_transporter_dom"/>
</dbReference>
<evidence type="ECO:0000313" key="11">
    <source>
        <dbReference type="EMBL" id="KAJ5524261.1"/>
    </source>
</evidence>
<evidence type="ECO:0000259" key="8">
    <source>
        <dbReference type="Pfam" id="PF10334"/>
    </source>
</evidence>
<feature type="transmembrane region" description="Helical" evidence="6">
    <location>
        <begin position="225"/>
        <end position="249"/>
    </location>
</feature>
<keyword evidence="12" id="KW-1185">Reference proteome</keyword>
<feature type="region of interest" description="Disordered" evidence="5">
    <location>
        <begin position="1"/>
        <end position="35"/>
    </location>
</feature>